<dbReference type="PANTHER" id="PTHR10252:SF5">
    <property type="entry name" value="DR1-ASSOCIATED COREPRESSOR"/>
    <property type="match status" value="1"/>
</dbReference>
<dbReference type="OrthoDB" id="653904at2759"/>
<protein>
    <recommendedName>
        <fullName evidence="4">Transcription factor CBF/NF-Y/archaeal histone domain-containing protein</fullName>
    </recommendedName>
</protein>
<dbReference type="AlphaFoldDB" id="A0A9P6NVQ8"/>
<keyword evidence="6" id="KW-1185">Reference proteome</keyword>
<dbReference type="CDD" id="cd22906">
    <property type="entry name" value="HFD_DRAP1"/>
    <property type="match status" value="1"/>
</dbReference>
<feature type="domain" description="Transcription factor CBF/NF-Y/archaeal histone" evidence="4">
    <location>
        <begin position="9"/>
        <end position="72"/>
    </location>
</feature>
<dbReference type="SUPFAM" id="SSF47113">
    <property type="entry name" value="Histone-fold"/>
    <property type="match status" value="1"/>
</dbReference>
<feature type="region of interest" description="Disordered" evidence="3">
    <location>
        <begin position="89"/>
        <end position="146"/>
    </location>
</feature>
<dbReference type="PANTHER" id="PTHR10252">
    <property type="entry name" value="HISTONE-LIKE TRANSCRIPTION FACTOR CCAAT-RELATED"/>
    <property type="match status" value="1"/>
</dbReference>
<dbReference type="Proteomes" id="UP000886653">
    <property type="component" value="Unassembled WGS sequence"/>
</dbReference>
<evidence type="ECO:0000256" key="1">
    <source>
        <dbReference type="ARBA" id="ARBA00004123"/>
    </source>
</evidence>
<name>A0A9P6NVQ8_9BASI</name>
<dbReference type="InterPro" id="IPR003958">
    <property type="entry name" value="CBFA_NFYB_domain"/>
</dbReference>
<organism evidence="5 6">
    <name type="scientific">Cronartium quercuum f. sp. fusiforme G11</name>
    <dbReference type="NCBI Taxonomy" id="708437"/>
    <lineage>
        <taxon>Eukaryota</taxon>
        <taxon>Fungi</taxon>
        <taxon>Dikarya</taxon>
        <taxon>Basidiomycota</taxon>
        <taxon>Pucciniomycotina</taxon>
        <taxon>Pucciniomycetes</taxon>
        <taxon>Pucciniales</taxon>
        <taxon>Coleosporiaceae</taxon>
        <taxon>Cronartium</taxon>
    </lineage>
</organism>
<evidence type="ECO:0000259" key="4">
    <source>
        <dbReference type="Pfam" id="PF00808"/>
    </source>
</evidence>
<feature type="compositionally biased region" description="Acidic residues" evidence="3">
    <location>
        <begin position="113"/>
        <end position="128"/>
    </location>
</feature>
<dbReference type="GO" id="GO:0046982">
    <property type="term" value="F:protein heterodimerization activity"/>
    <property type="evidence" value="ECO:0007669"/>
    <property type="project" value="InterPro"/>
</dbReference>
<dbReference type="InterPro" id="IPR009072">
    <property type="entry name" value="Histone-fold"/>
</dbReference>
<accession>A0A9P6NVQ8</accession>
<feature type="compositionally biased region" description="Acidic residues" evidence="3">
    <location>
        <begin position="136"/>
        <end position="146"/>
    </location>
</feature>
<reference evidence="5" key="1">
    <citation type="submission" date="2013-11" db="EMBL/GenBank/DDBJ databases">
        <title>Genome sequence of the fusiform rust pathogen reveals effectors for host alternation and coevolution with pine.</title>
        <authorList>
            <consortium name="DOE Joint Genome Institute"/>
            <person name="Smith K."/>
            <person name="Pendleton A."/>
            <person name="Kubisiak T."/>
            <person name="Anderson C."/>
            <person name="Salamov A."/>
            <person name="Aerts A."/>
            <person name="Riley R."/>
            <person name="Clum A."/>
            <person name="Lindquist E."/>
            <person name="Ence D."/>
            <person name="Campbell M."/>
            <person name="Kronenberg Z."/>
            <person name="Feau N."/>
            <person name="Dhillon B."/>
            <person name="Hamelin R."/>
            <person name="Burleigh J."/>
            <person name="Smith J."/>
            <person name="Yandell M."/>
            <person name="Nelson C."/>
            <person name="Grigoriev I."/>
            <person name="Davis J."/>
        </authorList>
    </citation>
    <scope>NUCLEOTIDE SEQUENCE</scope>
    <source>
        <strain evidence="5">G11</strain>
    </source>
</reference>
<proteinExistence type="predicted"/>
<comment type="subcellular location">
    <subcellularLocation>
        <location evidence="1">Nucleus</location>
    </subcellularLocation>
</comment>
<dbReference type="GO" id="GO:0001046">
    <property type="term" value="F:core promoter sequence-specific DNA binding"/>
    <property type="evidence" value="ECO:0007669"/>
    <property type="project" value="TreeGrafter"/>
</dbReference>
<dbReference type="GO" id="GO:0016251">
    <property type="term" value="F:RNA polymerase II general transcription initiation factor activity"/>
    <property type="evidence" value="ECO:0007669"/>
    <property type="project" value="TreeGrafter"/>
</dbReference>
<evidence type="ECO:0000256" key="3">
    <source>
        <dbReference type="SAM" id="MobiDB-lite"/>
    </source>
</evidence>
<dbReference type="Gene3D" id="1.10.20.10">
    <property type="entry name" value="Histone, subunit A"/>
    <property type="match status" value="1"/>
</dbReference>
<dbReference type="InterPro" id="IPR050568">
    <property type="entry name" value="Transcr_DNA_Rep_Reg"/>
</dbReference>
<evidence type="ECO:0000313" key="6">
    <source>
        <dbReference type="Proteomes" id="UP000886653"/>
    </source>
</evidence>
<dbReference type="Pfam" id="PF00808">
    <property type="entry name" value="CBFD_NFYB_HMF"/>
    <property type="match status" value="1"/>
</dbReference>
<evidence type="ECO:0000256" key="2">
    <source>
        <dbReference type="ARBA" id="ARBA00023242"/>
    </source>
</evidence>
<sequence>MKKKGSSSRFPVARIKKIMQADEDVGKVAQATPLLVSKAVEMFMQSLVKAAVFQAQNRGSKKVQAYHLKQAVMVTESFDFLKDILMRVPDPTTTANEDEPPKPTKPKPTTSQEENDDEDVDDEDEEQDVGAPSMAEVEEDDDEEYY</sequence>
<gene>
    <name evidence="5" type="ORF">CROQUDRAFT_57375</name>
</gene>
<keyword evidence="2" id="KW-0539">Nucleus</keyword>
<dbReference type="EMBL" id="MU167215">
    <property type="protein sequence ID" value="KAG0151069.1"/>
    <property type="molecule type" value="Genomic_DNA"/>
</dbReference>
<dbReference type="GO" id="GO:0017054">
    <property type="term" value="C:negative cofactor 2 complex"/>
    <property type="evidence" value="ECO:0007669"/>
    <property type="project" value="TreeGrafter"/>
</dbReference>
<comment type="caution">
    <text evidence="5">The sequence shown here is derived from an EMBL/GenBank/DDBJ whole genome shotgun (WGS) entry which is preliminary data.</text>
</comment>
<evidence type="ECO:0000313" key="5">
    <source>
        <dbReference type="EMBL" id="KAG0151069.1"/>
    </source>
</evidence>